<reference evidence="1" key="2">
    <citation type="submission" date="2020-12" db="EMBL/GenBank/DDBJ databases">
        <authorList>
            <person name="Kanost M."/>
        </authorList>
    </citation>
    <scope>NUCLEOTIDE SEQUENCE</scope>
</reference>
<dbReference type="Proteomes" id="UP000791440">
    <property type="component" value="Unassembled WGS sequence"/>
</dbReference>
<gene>
    <name evidence="1" type="ORF">O3G_MSEX014593</name>
</gene>
<reference evidence="1" key="1">
    <citation type="journal article" date="2016" name="Insect Biochem. Mol. Biol.">
        <title>Multifaceted biological insights from a draft genome sequence of the tobacco hornworm moth, Manduca sexta.</title>
        <authorList>
            <person name="Kanost M.R."/>
            <person name="Arrese E.L."/>
            <person name="Cao X."/>
            <person name="Chen Y.R."/>
            <person name="Chellapilla S."/>
            <person name="Goldsmith M.R."/>
            <person name="Grosse-Wilde E."/>
            <person name="Heckel D.G."/>
            <person name="Herndon N."/>
            <person name="Jiang H."/>
            <person name="Papanicolaou A."/>
            <person name="Qu J."/>
            <person name="Soulages J.L."/>
            <person name="Vogel H."/>
            <person name="Walters J."/>
            <person name="Waterhouse R.M."/>
            <person name="Ahn S.J."/>
            <person name="Almeida F.C."/>
            <person name="An C."/>
            <person name="Aqrawi P."/>
            <person name="Bretschneider A."/>
            <person name="Bryant W.B."/>
            <person name="Bucks S."/>
            <person name="Chao H."/>
            <person name="Chevignon G."/>
            <person name="Christen J.M."/>
            <person name="Clarke D.F."/>
            <person name="Dittmer N.T."/>
            <person name="Ferguson L.C.F."/>
            <person name="Garavelou S."/>
            <person name="Gordon K.H.J."/>
            <person name="Gunaratna R.T."/>
            <person name="Han Y."/>
            <person name="Hauser F."/>
            <person name="He Y."/>
            <person name="Heidel-Fischer H."/>
            <person name="Hirsh A."/>
            <person name="Hu Y."/>
            <person name="Jiang H."/>
            <person name="Kalra D."/>
            <person name="Klinner C."/>
            <person name="Konig C."/>
            <person name="Kovar C."/>
            <person name="Kroll A.R."/>
            <person name="Kuwar S.S."/>
            <person name="Lee S.L."/>
            <person name="Lehman R."/>
            <person name="Li K."/>
            <person name="Li Z."/>
            <person name="Liang H."/>
            <person name="Lovelace S."/>
            <person name="Lu Z."/>
            <person name="Mansfield J.H."/>
            <person name="McCulloch K.J."/>
            <person name="Mathew T."/>
            <person name="Morton B."/>
            <person name="Muzny D.M."/>
            <person name="Neunemann D."/>
            <person name="Ongeri F."/>
            <person name="Pauchet Y."/>
            <person name="Pu L.L."/>
            <person name="Pyrousis I."/>
            <person name="Rao X.J."/>
            <person name="Redding A."/>
            <person name="Roesel C."/>
            <person name="Sanchez-Gracia A."/>
            <person name="Schaack S."/>
            <person name="Shukla A."/>
            <person name="Tetreau G."/>
            <person name="Wang Y."/>
            <person name="Xiong G.H."/>
            <person name="Traut W."/>
            <person name="Walsh T.K."/>
            <person name="Worley K.C."/>
            <person name="Wu D."/>
            <person name="Wu W."/>
            <person name="Wu Y.Q."/>
            <person name="Zhang X."/>
            <person name="Zou Z."/>
            <person name="Zucker H."/>
            <person name="Briscoe A.D."/>
            <person name="Burmester T."/>
            <person name="Clem R.J."/>
            <person name="Feyereisen R."/>
            <person name="Grimmelikhuijzen C.J.P."/>
            <person name="Hamodrakas S.J."/>
            <person name="Hansson B.S."/>
            <person name="Huguet E."/>
            <person name="Jermiin L.S."/>
            <person name="Lan Q."/>
            <person name="Lehman H.K."/>
            <person name="Lorenzen M."/>
            <person name="Merzendorfer H."/>
            <person name="Michalopoulos I."/>
            <person name="Morton D.B."/>
            <person name="Muthukrishnan S."/>
            <person name="Oakeshott J.G."/>
            <person name="Palmer W."/>
            <person name="Park Y."/>
            <person name="Passarelli A.L."/>
            <person name="Rozas J."/>
            <person name="Schwartz L.M."/>
            <person name="Smith W."/>
            <person name="Southgate A."/>
            <person name="Vilcinskas A."/>
            <person name="Vogt R."/>
            <person name="Wang P."/>
            <person name="Werren J."/>
            <person name="Yu X.Q."/>
            <person name="Zhou J.J."/>
            <person name="Brown S.J."/>
            <person name="Scherer S.E."/>
            <person name="Richards S."/>
            <person name="Blissard G.W."/>
        </authorList>
    </citation>
    <scope>NUCLEOTIDE SEQUENCE</scope>
</reference>
<dbReference type="PANTHER" id="PTHR37162">
    <property type="entry name" value="HAT FAMILY DIMERISATION DOMAINCONTAINING PROTEIN-RELATED"/>
    <property type="match status" value="1"/>
</dbReference>
<protein>
    <submittedName>
        <fullName evidence="1">Uncharacterized protein</fullName>
    </submittedName>
</protein>
<dbReference type="EMBL" id="JH669199">
    <property type="protein sequence ID" value="KAG6464551.1"/>
    <property type="molecule type" value="Genomic_DNA"/>
</dbReference>
<keyword evidence="2" id="KW-1185">Reference proteome</keyword>
<dbReference type="PANTHER" id="PTHR37162:SF1">
    <property type="entry name" value="BED-TYPE DOMAIN-CONTAINING PROTEIN"/>
    <property type="match status" value="1"/>
</dbReference>
<proteinExistence type="predicted"/>
<name>A0A921ZV97_MANSE</name>
<evidence type="ECO:0000313" key="1">
    <source>
        <dbReference type="EMBL" id="KAG6464551.1"/>
    </source>
</evidence>
<organism evidence="1 2">
    <name type="scientific">Manduca sexta</name>
    <name type="common">Tobacco hawkmoth</name>
    <name type="synonym">Tobacco hornworm</name>
    <dbReference type="NCBI Taxonomy" id="7130"/>
    <lineage>
        <taxon>Eukaryota</taxon>
        <taxon>Metazoa</taxon>
        <taxon>Ecdysozoa</taxon>
        <taxon>Arthropoda</taxon>
        <taxon>Hexapoda</taxon>
        <taxon>Insecta</taxon>
        <taxon>Pterygota</taxon>
        <taxon>Neoptera</taxon>
        <taxon>Endopterygota</taxon>
        <taxon>Lepidoptera</taxon>
        <taxon>Glossata</taxon>
        <taxon>Ditrysia</taxon>
        <taxon>Bombycoidea</taxon>
        <taxon>Sphingidae</taxon>
        <taxon>Sphinginae</taxon>
        <taxon>Sphingini</taxon>
        <taxon>Manduca</taxon>
    </lineage>
</organism>
<evidence type="ECO:0000313" key="2">
    <source>
        <dbReference type="Proteomes" id="UP000791440"/>
    </source>
</evidence>
<accession>A0A921ZV97</accession>
<dbReference type="AlphaFoldDB" id="A0A921ZV97"/>
<comment type="caution">
    <text evidence="1">The sequence shown here is derived from an EMBL/GenBank/DDBJ whole genome shotgun (WGS) entry which is preliminary data.</text>
</comment>
<sequence>MFEADSGKAEYLSAGILNWLEVRSIPHKNFIGFASDTTNSMVGEHNCVFSHLKEKVPDITCIKCSCHLIHLGASNTCLKLPRSVEDMLRNIAAHFCRSSKRQLKLQEFQNYFVVYCHKILSPSNTRWPSLKACVDRILEQHDTFKEYFRMEVFEDPNKTTENILETLNSKVVADNEPASAS</sequence>